<dbReference type="RefSeq" id="WP_094325285.1">
    <property type="nucleotide sequence ID" value="NZ_CP022347.1"/>
</dbReference>
<evidence type="ECO:0000259" key="4">
    <source>
        <dbReference type="Pfam" id="PF13193"/>
    </source>
</evidence>
<feature type="domain" description="AMP-dependent synthetase/ligase" evidence="3">
    <location>
        <begin position="59"/>
        <end position="278"/>
    </location>
</feature>
<dbReference type="AlphaFoldDB" id="A0A222MXU9"/>
<sequence length="446" mass="50982">MSEFSSKFLQKLCGYEKQIALIYDDESFTYKDLLENVKEKLALIKDISKDKILALRGDFDLDSVSFFLACVELKRIIVPFIKDDEIKDKIKEAGIYALYEDKELKFYEENANFKHDFINELIKKDEAGLILFSSGSTGKPKAIVHSLDKLLSPFLDKKAKKMNILLFLMFDHIGGLNTLFNCLSLGACGVAIKDRKNVELIASCIQKYKIALLPASPSLLNLFLLSNLKQRYDLSSLKLITYGTEKMPESLLERLKKEFPKVRFHQTFGTSEVGINQTKSYENYIKLENVEYKIIDNELFLKSKTQSLGYINADNSVFDKDGYFATGDLVELKEINGEQYLKIIGRSKELINVGGEKVLPQELEAVLLELDFVKDCLVYGKTNALTGQMVCAKIVLKDEEKRDMFELKKEIKSFLKAKKIAAFKIPAKIDFVDELKISSRFKKVRK</sequence>
<dbReference type="InterPro" id="IPR020845">
    <property type="entry name" value="AMP-binding_CS"/>
</dbReference>
<name>A0A222MXU9_9BACT</name>
<evidence type="ECO:0000313" key="6">
    <source>
        <dbReference type="Proteomes" id="UP000201169"/>
    </source>
</evidence>
<keyword evidence="6" id="KW-1185">Reference proteome</keyword>
<dbReference type="InterPro" id="IPR045851">
    <property type="entry name" value="AMP-bd_C_sf"/>
</dbReference>
<evidence type="ECO:0000256" key="2">
    <source>
        <dbReference type="ARBA" id="ARBA00022598"/>
    </source>
</evidence>
<comment type="similarity">
    <text evidence="1">Belongs to the ATP-dependent AMP-binding enzyme family.</text>
</comment>
<evidence type="ECO:0000256" key="1">
    <source>
        <dbReference type="ARBA" id="ARBA00006432"/>
    </source>
</evidence>
<dbReference type="Proteomes" id="UP000201169">
    <property type="component" value="Chromosome"/>
</dbReference>
<dbReference type="Pfam" id="PF00501">
    <property type="entry name" value="AMP-binding"/>
    <property type="match status" value="1"/>
</dbReference>
<accession>A0A222MXU9</accession>
<dbReference type="KEGG" id="cavi:CAV_0868"/>
<evidence type="ECO:0000259" key="3">
    <source>
        <dbReference type="Pfam" id="PF00501"/>
    </source>
</evidence>
<dbReference type="OrthoDB" id="9801302at2"/>
<organism evidence="5 6">
    <name type="scientific">Campylobacter avium LMG 24591</name>
    <dbReference type="NCBI Taxonomy" id="522484"/>
    <lineage>
        <taxon>Bacteria</taxon>
        <taxon>Pseudomonadati</taxon>
        <taxon>Campylobacterota</taxon>
        <taxon>Epsilonproteobacteria</taxon>
        <taxon>Campylobacterales</taxon>
        <taxon>Campylobacteraceae</taxon>
        <taxon>Campylobacter</taxon>
    </lineage>
</organism>
<proteinExistence type="inferred from homology"/>
<protein>
    <submittedName>
        <fullName evidence="5">Acyl-CoA synthetase (AMP-forming)/AMP-acid ligase II</fullName>
    </submittedName>
</protein>
<reference evidence="5 6" key="1">
    <citation type="submission" date="2017-07" db="EMBL/GenBank/DDBJ databases">
        <title>Analysis of two Campylobacter avium genomes and identification of a novel hippuricase gene.</title>
        <authorList>
            <person name="Miller W.G."/>
            <person name="Chapman M.H."/>
            <person name="Yee E."/>
            <person name="Revez J."/>
            <person name="Bono J.L."/>
            <person name="Rossi M."/>
        </authorList>
    </citation>
    <scope>NUCLEOTIDE SEQUENCE [LARGE SCALE GENOMIC DNA]</scope>
    <source>
        <strain evidence="5 6">LMG 24591</strain>
    </source>
</reference>
<feature type="domain" description="AMP-binding enzyme C-terminal" evidence="4">
    <location>
        <begin position="362"/>
        <end position="439"/>
    </location>
</feature>
<dbReference type="Gene3D" id="3.40.50.12780">
    <property type="entry name" value="N-terminal domain of ligase-like"/>
    <property type="match status" value="1"/>
</dbReference>
<dbReference type="InterPro" id="IPR025110">
    <property type="entry name" value="AMP-bd_C"/>
</dbReference>
<dbReference type="EMBL" id="CP022347">
    <property type="protein sequence ID" value="ASQ30530.1"/>
    <property type="molecule type" value="Genomic_DNA"/>
</dbReference>
<evidence type="ECO:0000313" key="5">
    <source>
        <dbReference type="EMBL" id="ASQ30530.1"/>
    </source>
</evidence>
<dbReference type="PANTHER" id="PTHR24096">
    <property type="entry name" value="LONG-CHAIN-FATTY-ACID--COA LIGASE"/>
    <property type="match status" value="1"/>
</dbReference>
<gene>
    <name evidence="5" type="ORF">CAV_0868</name>
</gene>
<dbReference type="PANTHER" id="PTHR24096:SF149">
    <property type="entry name" value="AMP-BINDING DOMAIN-CONTAINING PROTEIN-RELATED"/>
    <property type="match status" value="1"/>
</dbReference>
<dbReference type="CDD" id="cd04433">
    <property type="entry name" value="AFD_class_I"/>
    <property type="match status" value="1"/>
</dbReference>
<dbReference type="SUPFAM" id="SSF56801">
    <property type="entry name" value="Acetyl-CoA synthetase-like"/>
    <property type="match status" value="1"/>
</dbReference>
<dbReference type="InterPro" id="IPR000873">
    <property type="entry name" value="AMP-dep_synth/lig_dom"/>
</dbReference>
<dbReference type="PROSITE" id="PS00455">
    <property type="entry name" value="AMP_BINDING"/>
    <property type="match status" value="1"/>
</dbReference>
<dbReference type="InterPro" id="IPR042099">
    <property type="entry name" value="ANL_N_sf"/>
</dbReference>
<keyword evidence="2 5" id="KW-0436">Ligase</keyword>
<dbReference type="Gene3D" id="3.30.300.30">
    <property type="match status" value="1"/>
</dbReference>
<dbReference type="GO" id="GO:0016405">
    <property type="term" value="F:CoA-ligase activity"/>
    <property type="evidence" value="ECO:0007669"/>
    <property type="project" value="TreeGrafter"/>
</dbReference>
<dbReference type="Pfam" id="PF13193">
    <property type="entry name" value="AMP-binding_C"/>
    <property type="match status" value="1"/>
</dbReference>